<protein>
    <recommendedName>
        <fullName evidence="1">DUF4283 domain-containing protein</fullName>
    </recommendedName>
</protein>
<dbReference type="PANTHER" id="PTHR31286">
    <property type="entry name" value="GLYCINE-RICH CELL WALL STRUCTURAL PROTEIN 1.8-LIKE"/>
    <property type="match status" value="1"/>
</dbReference>
<dbReference type="Pfam" id="PF14111">
    <property type="entry name" value="DUF4283"/>
    <property type="match status" value="1"/>
</dbReference>
<dbReference type="PANTHER" id="PTHR31286:SF167">
    <property type="entry name" value="OS09G0268800 PROTEIN"/>
    <property type="match status" value="1"/>
</dbReference>
<dbReference type="InterPro" id="IPR040256">
    <property type="entry name" value="At4g02000-like"/>
</dbReference>
<dbReference type="InterPro" id="IPR025558">
    <property type="entry name" value="DUF4283"/>
</dbReference>
<organism evidence="2 3">
    <name type="scientific">Penstemon smallii</name>
    <dbReference type="NCBI Taxonomy" id="265156"/>
    <lineage>
        <taxon>Eukaryota</taxon>
        <taxon>Viridiplantae</taxon>
        <taxon>Streptophyta</taxon>
        <taxon>Embryophyta</taxon>
        <taxon>Tracheophyta</taxon>
        <taxon>Spermatophyta</taxon>
        <taxon>Magnoliopsida</taxon>
        <taxon>eudicotyledons</taxon>
        <taxon>Gunneridae</taxon>
        <taxon>Pentapetalae</taxon>
        <taxon>asterids</taxon>
        <taxon>lamiids</taxon>
        <taxon>Lamiales</taxon>
        <taxon>Plantaginaceae</taxon>
        <taxon>Cheloneae</taxon>
        <taxon>Penstemon</taxon>
    </lineage>
</organism>
<dbReference type="AlphaFoldDB" id="A0ABD3SLY1"/>
<dbReference type="EMBL" id="JBJXBP010000006">
    <property type="protein sequence ID" value="KAL3825587.1"/>
    <property type="molecule type" value="Genomic_DNA"/>
</dbReference>
<name>A0ABD3SLY1_9LAMI</name>
<evidence type="ECO:0000313" key="2">
    <source>
        <dbReference type="EMBL" id="KAL3825587.1"/>
    </source>
</evidence>
<dbReference type="Proteomes" id="UP001634393">
    <property type="component" value="Unassembled WGS sequence"/>
</dbReference>
<reference evidence="2 3" key="1">
    <citation type="submission" date="2024-12" db="EMBL/GenBank/DDBJ databases">
        <title>The unique morphological basis and parallel evolutionary history of personate flowers in Penstemon.</title>
        <authorList>
            <person name="Depatie T.H."/>
            <person name="Wessinger C.A."/>
        </authorList>
    </citation>
    <scope>NUCLEOTIDE SEQUENCE [LARGE SCALE GENOMIC DNA]</scope>
    <source>
        <strain evidence="2">WTNN_2</strain>
        <tissue evidence="2">Leaf</tissue>
    </source>
</reference>
<evidence type="ECO:0000259" key="1">
    <source>
        <dbReference type="Pfam" id="PF14111"/>
    </source>
</evidence>
<proteinExistence type="predicted"/>
<comment type="caution">
    <text evidence="2">The sequence shown here is derived from an EMBL/GenBank/DDBJ whole genome shotgun (WGS) entry which is preliminary data.</text>
</comment>
<accession>A0ABD3SLY1</accession>
<sequence length="189" mass="21201">MDSVISDLGSSLRLTEEEEDGITIPKELCNGGSDIGELDLISRVLTKKNFNLVALQSTMSDVWSPVNGIEVRQISGGRLIFSFKHLIDKKRALEGGPWCFDRKLIILNTISGDENPSQVDLNWSEFNVIVSGLPWNNMNREVAKLIGNKIGKFISILFSLKMLSPILKILLKSFQTIKQCVFIQFKICK</sequence>
<feature type="domain" description="DUF4283" evidence="1">
    <location>
        <begin position="40"/>
        <end position="117"/>
    </location>
</feature>
<keyword evidence="3" id="KW-1185">Reference proteome</keyword>
<evidence type="ECO:0000313" key="3">
    <source>
        <dbReference type="Proteomes" id="UP001634393"/>
    </source>
</evidence>
<gene>
    <name evidence="2" type="ORF">ACJIZ3_021616</name>
</gene>